<evidence type="ECO:0000256" key="4">
    <source>
        <dbReference type="ARBA" id="ARBA00022927"/>
    </source>
</evidence>
<dbReference type="Gene3D" id="1.20.5.690">
    <property type="entry name" value="Importin-alpha, importin-beta-binding domain"/>
    <property type="match status" value="1"/>
</dbReference>
<evidence type="ECO:0000256" key="3">
    <source>
        <dbReference type="ARBA" id="ARBA00022737"/>
    </source>
</evidence>
<feature type="compositionally biased region" description="Gly residues" evidence="7">
    <location>
        <begin position="1"/>
        <end position="25"/>
    </location>
</feature>
<dbReference type="AlphaFoldDB" id="A0A7S1C5A7"/>
<dbReference type="GO" id="GO:0006606">
    <property type="term" value="P:protein import into nucleus"/>
    <property type="evidence" value="ECO:0007669"/>
    <property type="project" value="InterPro"/>
</dbReference>
<keyword evidence="4 5" id="KW-0653">Protein transport</keyword>
<evidence type="ECO:0000256" key="1">
    <source>
        <dbReference type="ARBA" id="ARBA00010394"/>
    </source>
</evidence>
<organism evidence="9">
    <name type="scientific">Bicosoecida sp. CB-2014</name>
    <dbReference type="NCBI Taxonomy" id="1486930"/>
    <lineage>
        <taxon>Eukaryota</taxon>
        <taxon>Sar</taxon>
        <taxon>Stramenopiles</taxon>
        <taxon>Bigyra</taxon>
        <taxon>Opalozoa</taxon>
        <taxon>Bicosoecida</taxon>
    </lineage>
</organism>
<dbReference type="PROSITE" id="PS50176">
    <property type="entry name" value="ARM_REPEAT"/>
    <property type="match status" value="2"/>
</dbReference>
<dbReference type="EMBL" id="HBFS01004816">
    <property type="protein sequence ID" value="CAD8910021.1"/>
    <property type="molecule type" value="Transcribed_RNA"/>
</dbReference>
<dbReference type="PANTHER" id="PTHR23316">
    <property type="entry name" value="IMPORTIN ALPHA"/>
    <property type="match status" value="1"/>
</dbReference>
<accession>A0A7S1C5A7</accession>
<dbReference type="Gene3D" id="1.25.10.10">
    <property type="entry name" value="Leucine-rich Repeat Variant"/>
    <property type="match status" value="1"/>
</dbReference>
<dbReference type="InterPro" id="IPR000225">
    <property type="entry name" value="Armadillo"/>
</dbReference>
<dbReference type="InterPro" id="IPR016024">
    <property type="entry name" value="ARM-type_fold"/>
</dbReference>
<dbReference type="Pfam" id="PF00514">
    <property type="entry name" value="Arm"/>
    <property type="match status" value="4"/>
</dbReference>
<gene>
    <name evidence="9" type="ORF">BSP0115_LOCUS3225</name>
</gene>
<dbReference type="PROSITE" id="PS51214">
    <property type="entry name" value="IBB"/>
    <property type="match status" value="1"/>
</dbReference>
<dbReference type="SUPFAM" id="SSF48371">
    <property type="entry name" value="ARM repeat"/>
    <property type="match status" value="1"/>
</dbReference>
<dbReference type="Pfam" id="PF16186">
    <property type="entry name" value="Arm_3"/>
    <property type="match status" value="1"/>
</dbReference>
<dbReference type="InterPro" id="IPR024931">
    <property type="entry name" value="Importin_alpha"/>
</dbReference>
<dbReference type="GO" id="GO:0005737">
    <property type="term" value="C:cytoplasm"/>
    <property type="evidence" value="ECO:0007669"/>
    <property type="project" value="InterPro"/>
</dbReference>
<reference evidence="9" key="1">
    <citation type="submission" date="2021-01" db="EMBL/GenBank/DDBJ databases">
        <authorList>
            <person name="Corre E."/>
            <person name="Pelletier E."/>
            <person name="Niang G."/>
            <person name="Scheremetjew M."/>
            <person name="Finn R."/>
            <person name="Kale V."/>
            <person name="Holt S."/>
            <person name="Cochrane G."/>
            <person name="Meng A."/>
            <person name="Brown T."/>
            <person name="Cohen L."/>
        </authorList>
    </citation>
    <scope>NUCLEOTIDE SEQUENCE</scope>
    <source>
        <strain evidence="9">Ms1</strain>
    </source>
</reference>
<dbReference type="SMART" id="SM00185">
    <property type="entry name" value="ARM"/>
    <property type="match status" value="7"/>
</dbReference>
<evidence type="ECO:0000313" key="9">
    <source>
        <dbReference type="EMBL" id="CAD8910021.1"/>
    </source>
</evidence>
<evidence type="ECO:0000256" key="2">
    <source>
        <dbReference type="ARBA" id="ARBA00022448"/>
    </source>
</evidence>
<dbReference type="GO" id="GO:0005634">
    <property type="term" value="C:nucleus"/>
    <property type="evidence" value="ECO:0007669"/>
    <property type="project" value="UniProtKB-ARBA"/>
</dbReference>
<dbReference type="InterPro" id="IPR011989">
    <property type="entry name" value="ARM-like"/>
</dbReference>
<proteinExistence type="inferred from homology"/>
<feature type="repeat" description="ARM" evidence="6">
    <location>
        <begin position="284"/>
        <end position="318"/>
    </location>
</feature>
<dbReference type="Pfam" id="PF01749">
    <property type="entry name" value="IBB"/>
    <property type="match status" value="1"/>
</dbReference>
<feature type="domain" description="IBB" evidence="8">
    <location>
        <begin position="14"/>
        <end position="76"/>
    </location>
</feature>
<feature type="region of interest" description="Disordered" evidence="7">
    <location>
        <begin position="1"/>
        <end position="26"/>
    </location>
</feature>
<dbReference type="InterPro" id="IPR032413">
    <property type="entry name" value="Arm_3"/>
</dbReference>
<name>A0A7S1C5A7_9STRA</name>
<dbReference type="InterPro" id="IPR036975">
    <property type="entry name" value="Importin-a_IBB_sf"/>
</dbReference>
<protein>
    <recommendedName>
        <fullName evidence="5">Importin subunit alpha</fullName>
    </recommendedName>
</protein>
<keyword evidence="2 5" id="KW-0813">Transport</keyword>
<keyword evidence="3" id="KW-0677">Repeat</keyword>
<dbReference type="FunFam" id="1.25.10.10:FF:000009">
    <property type="entry name" value="Importin subunit alpha"/>
    <property type="match status" value="1"/>
</dbReference>
<evidence type="ECO:0000256" key="7">
    <source>
        <dbReference type="SAM" id="MobiDB-lite"/>
    </source>
</evidence>
<dbReference type="GO" id="GO:0061608">
    <property type="term" value="F:nuclear import signal receptor activity"/>
    <property type="evidence" value="ECO:0007669"/>
    <property type="project" value="InterPro"/>
</dbReference>
<feature type="repeat" description="ARM" evidence="6">
    <location>
        <begin position="326"/>
        <end position="368"/>
    </location>
</feature>
<comment type="similarity">
    <text evidence="1 5">Belongs to the importin alpha family.</text>
</comment>
<evidence type="ECO:0000256" key="6">
    <source>
        <dbReference type="PROSITE-ProRule" id="PRU00259"/>
    </source>
</evidence>
<sequence>MASEGGGGGFGSPGEEGGAGGGPGGAIFFRRKDFKKTISTAEARQKRTETNIQIRKNKRLESLNKKRNVGGAADAGAVGGLAAVAAAEESGHAGGLTGSTGAAPLTTVPNEVLLDHLPVFAAAAMSDNPIAQYEGTKQIRRLLSKETDPPVVPVLRSEVVPVLADFLGRLENPALQFEAAWALTNIASTEHTEVIVDLGITPLLIRLLRSTNPDVREQCCWCLGNIAGDGHRFRDMVLDQEDAINNLVLNIAHPSSLSMLRNATWTLSNFCRGKPQPSIEAAQEMLPVLVHLLNSTDAEVLTDTCWALSYLSDGDDERIQQVIDFRAVPRLVMLMSHESTAVVNPALRAVGNIVTGNDEQTQAVIECGALHSFVPLMQSSKKNIRKEACWAVSNVAAGVIEQVEALTTVPHLIEQVIDLLGHGEWKVRKEAAWAVSNMTITGNETHIERLVNAGAIPPLCELLMVADTKIMLVAMDALDAVLKAGIVTNMPWRDLVEEAGGLERLYQLQEHKTKEVWEKAVSILRRHFPEDDETGEDGYGAVAPEMTTGEDGAVTYGFGLGGEIGNHNIHYG</sequence>
<evidence type="ECO:0000256" key="5">
    <source>
        <dbReference type="PIRNR" id="PIRNR005673"/>
    </source>
</evidence>
<evidence type="ECO:0000259" key="8">
    <source>
        <dbReference type="PROSITE" id="PS51214"/>
    </source>
</evidence>
<dbReference type="PIRSF" id="PIRSF005673">
    <property type="entry name" value="Importin_alpha"/>
    <property type="match status" value="1"/>
</dbReference>
<dbReference type="InterPro" id="IPR002652">
    <property type="entry name" value="Importin-a_IBB"/>
</dbReference>